<dbReference type="AlphaFoldDB" id="K1T8H4"/>
<dbReference type="GO" id="GO:0005886">
    <property type="term" value="C:plasma membrane"/>
    <property type="evidence" value="ECO:0007669"/>
    <property type="project" value="TreeGrafter"/>
</dbReference>
<dbReference type="PRINTS" id="PR00702">
    <property type="entry name" value="ACRIFLAVINRP"/>
</dbReference>
<dbReference type="InterPro" id="IPR016039">
    <property type="entry name" value="Thiolase-like"/>
</dbReference>
<sequence>MNLRFFIDRPVFSGVISVVIVLMGLIAIKVLPVEQYPDIAPPTVNVFCTYPGANAETVQKAVIVPLEEAINGVEDMIYMTSTASNTGDASINIYFKQGANADMAAVNVQNRVNGALSQLPAEATKSGVTTEKQQNAELMTFALYSPDDRFDQTFLNNYMKINVEPRVKRIGGVGKAQLFGSNYSMRLWLKPDKMAGYGLIPDDISAVLARQNIEAATGSFGQNSDGANEYTMKYRGRLSTAEEFGELVVKSLPGGDVLRLKDEPEKASRPFDKGRDGLVPSGGGASLVLES</sequence>
<dbReference type="InterPro" id="IPR027463">
    <property type="entry name" value="AcrB_DN_DC_subdom"/>
</dbReference>
<dbReference type="EMBL" id="AJWZ01005398">
    <property type="protein sequence ID" value="EKC62690.1"/>
    <property type="molecule type" value="Genomic_DNA"/>
</dbReference>
<dbReference type="Gene3D" id="1.20.1640.10">
    <property type="entry name" value="Multidrug efflux transporter AcrB transmembrane domain"/>
    <property type="match status" value="1"/>
</dbReference>
<proteinExistence type="predicted"/>
<dbReference type="FunFam" id="3.30.70.1430:FF:000001">
    <property type="entry name" value="Efflux pump membrane transporter"/>
    <property type="match status" value="1"/>
</dbReference>
<feature type="non-terminal residue" evidence="3">
    <location>
        <position position="291"/>
    </location>
</feature>
<dbReference type="SUPFAM" id="SSF82714">
    <property type="entry name" value="Multidrug efflux transporter AcrB TolC docking domain, DN and DC subdomains"/>
    <property type="match status" value="1"/>
</dbReference>
<dbReference type="InterPro" id="IPR001036">
    <property type="entry name" value="Acrflvin-R"/>
</dbReference>
<comment type="caution">
    <text evidence="3">The sequence shown here is derived from an EMBL/GenBank/DDBJ whole genome shotgun (WGS) entry which is preliminary data.</text>
</comment>
<dbReference type="Gene3D" id="3.30.2090.10">
    <property type="entry name" value="Multidrug efflux transporter AcrB TolC docking domain, DN and DC subdomains"/>
    <property type="match status" value="1"/>
</dbReference>
<evidence type="ECO:0000313" key="3">
    <source>
        <dbReference type="EMBL" id="EKC62690.1"/>
    </source>
</evidence>
<organism evidence="3">
    <name type="scientific">human gut metagenome</name>
    <dbReference type="NCBI Taxonomy" id="408170"/>
    <lineage>
        <taxon>unclassified sequences</taxon>
        <taxon>metagenomes</taxon>
        <taxon>organismal metagenomes</taxon>
    </lineage>
</organism>
<dbReference type="SUPFAM" id="SSF53901">
    <property type="entry name" value="Thiolase-like"/>
    <property type="match status" value="1"/>
</dbReference>
<keyword evidence="2" id="KW-0812">Transmembrane</keyword>
<name>K1T8H4_9ZZZZ</name>
<feature type="compositionally biased region" description="Basic and acidic residues" evidence="1">
    <location>
        <begin position="259"/>
        <end position="276"/>
    </location>
</feature>
<reference evidence="3" key="1">
    <citation type="journal article" date="2013" name="Environ. Microbiol.">
        <title>Microbiota from the distal guts of lean and obese adolescents exhibit partial functional redundancy besides clear differences in community structure.</title>
        <authorList>
            <person name="Ferrer M."/>
            <person name="Ruiz A."/>
            <person name="Lanza F."/>
            <person name="Haange S.B."/>
            <person name="Oberbach A."/>
            <person name="Till H."/>
            <person name="Bargiela R."/>
            <person name="Campoy C."/>
            <person name="Segura M.T."/>
            <person name="Richter M."/>
            <person name="von Bergen M."/>
            <person name="Seifert J."/>
            <person name="Suarez A."/>
        </authorList>
    </citation>
    <scope>NUCLEOTIDE SEQUENCE</scope>
</reference>
<dbReference type="GO" id="GO:0042910">
    <property type="term" value="F:xenobiotic transmembrane transporter activity"/>
    <property type="evidence" value="ECO:0007669"/>
    <property type="project" value="TreeGrafter"/>
</dbReference>
<gene>
    <name evidence="3" type="ORF">OBE_07851</name>
</gene>
<dbReference type="SUPFAM" id="SSF82693">
    <property type="entry name" value="Multidrug efflux transporter AcrB pore domain, PN1, PN2, PC1 and PC2 subdomains"/>
    <property type="match status" value="2"/>
</dbReference>
<dbReference type="GO" id="GO:0016746">
    <property type="term" value="F:acyltransferase activity"/>
    <property type="evidence" value="ECO:0007669"/>
    <property type="project" value="InterPro"/>
</dbReference>
<dbReference type="PANTHER" id="PTHR32063">
    <property type="match status" value="1"/>
</dbReference>
<keyword evidence="2" id="KW-0472">Membrane</keyword>
<feature type="transmembrane region" description="Helical" evidence="2">
    <location>
        <begin position="12"/>
        <end position="31"/>
    </location>
</feature>
<keyword evidence="2" id="KW-1133">Transmembrane helix</keyword>
<dbReference type="PANTHER" id="PTHR32063:SF9">
    <property type="entry name" value="SIMILAR TO MULTIDRUG RESISTANCE PROTEIN MEXB"/>
    <property type="match status" value="1"/>
</dbReference>
<protein>
    <submittedName>
        <fullName evidence="3">Acriflavin resistance protein</fullName>
    </submittedName>
</protein>
<accession>K1T8H4</accession>
<feature type="region of interest" description="Disordered" evidence="1">
    <location>
        <begin position="259"/>
        <end position="291"/>
    </location>
</feature>
<evidence type="ECO:0000256" key="2">
    <source>
        <dbReference type="SAM" id="Phobius"/>
    </source>
</evidence>
<dbReference type="Gene3D" id="3.30.70.1430">
    <property type="entry name" value="Multidrug efflux transporter AcrB pore domain"/>
    <property type="match status" value="1"/>
</dbReference>
<dbReference type="Gene3D" id="3.30.70.1320">
    <property type="entry name" value="Multidrug efflux transporter AcrB pore domain like"/>
    <property type="match status" value="1"/>
</dbReference>
<evidence type="ECO:0000256" key="1">
    <source>
        <dbReference type="SAM" id="MobiDB-lite"/>
    </source>
</evidence>
<dbReference type="Pfam" id="PF00873">
    <property type="entry name" value="ACR_tran"/>
    <property type="match status" value="1"/>
</dbReference>